<gene>
    <name evidence="8" type="ORF">LTR05_002121</name>
</gene>
<dbReference type="GO" id="GO:0016705">
    <property type="term" value="F:oxidoreductase activity, acting on paired donors, with incorporation or reduction of molecular oxygen"/>
    <property type="evidence" value="ECO:0007669"/>
    <property type="project" value="InterPro"/>
</dbReference>
<dbReference type="PRINTS" id="PR00385">
    <property type="entry name" value="P450"/>
</dbReference>
<dbReference type="Gene3D" id="1.10.630.10">
    <property type="entry name" value="Cytochrome P450"/>
    <property type="match status" value="1"/>
</dbReference>
<dbReference type="GO" id="GO:0020037">
    <property type="term" value="F:heme binding"/>
    <property type="evidence" value="ECO:0007669"/>
    <property type="project" value="InterPro"/>
</dbReference>
<dbReference type="GO" id="GO:0005506">
    <property type="term" value="F:iron ion binding"/>
    <property type="evidence" value="ECO:0007669"/>
    <property type="project" value="InterPro"/>
</dbReference>
<comment type="similarity">
    <text evidence="2 6">Belongs to the cytochrome P450 family.</text>
</comment>
<evidence type="ECO:0000256" key="3">
    <source>
        <dbReference type="ARBA" id="ARBA00022723"/>
    </source>
</evidence>
<comment type="cofactor">
    <cofactor evidence="1">
        <name>heme</name>
        <dbReference type="ChEBI" id="CHEBI:30413"/>
    </cofactor>
</comment>
<evidence type="ECO:0000256" key="4">
    <source>
        <dbReference type="ARBA" id="ARBA00023002"/>
    </source>
</evidence>
<dbReference type="PANTHER" id="PTHR24305">
    <property type="entry name" value="CYTOCHROME P450"/>
    <property type="match status" value="1"/>
</dbReference>
<keyword evidence="6" id="KW-0503">Monooxygenase</keyword>
<dbReference type="InterPro" id="IPR001128">
    <property type="entry name" value="Cyt_P450"/>
</dbReference>
<dbReference type="GO" id="GO:0004497">
    <property type="term" value="F:monooxygenase activity"/>
    <property type="evidence" value="ECO:0007669"/>
    <property type="project" value="UniProtKB-KW"/>
</dbReference>
<evidence type="ECO:0000313" key="9">
    <source>
        <dbReference type="Proteomes" id="UP001309876"/>
    </source>
</evidence>
<dbReference type="InterPro" id="IPR036396">
    <property type="entry name" value="Cyt_P450_sf"/>
</dbReference>
<evidence type="ECO:0000256" key="5">
    <source>
        <dbReference type="ARBA" id="ARBA00023004"/>
    </source>
</evidence>
<keyword evidence="4 6" id="KW-0560">Oxidoreductase</keyword>
<keyword evidence="5 6" id="KW-0408">Iron</keyword>
<comment type="caution">
    <text evidence="8">The sequence shown here is derived from an EMBL/GenBank/DDBJ whole genome shotgun (WGS) entry which is preliminary data.</text>
</comment>
<evidence type="ECO:0000256" key="6">
    <source>
        <dbReference type="RuleBase" id="RU000461"/>
    </source>
</evidence>
<feature type="transmembrane region" description="Helical" evidence="7">
    <location>
        <begin position="6"/>
        <end position="24"/>
    </location>
</feature>
<dbReference type="PROSITE" id="PS00086">
    <property type="entry name" value="CYTOCHROME_P450"/>
    <property type="match status" value="1"/>
</dbReference>
<organism evidence="8 9">
    <name type="scientific">Lithohypha guttulata</name>
    <dbReference type="NCBI Taxonomy" id="1690604"/>
    <lineage>
        <taxon>Eukaryota</taxon>
        <taxon>Fungi</taxon>
        <taxon>Dikarya</taxon>
        <taxon>Ascomycota</taxon>
        <taxon>Pezizomycotina</taxon>
        <taxon>Eurotiomycetes</taxon>
        <taxon>Chaetothyriomycetidae</taxon>
        <taxon>Chaetothyriales</taxon>
        <taxon>Trichomeriaceae</taxon>
        <taxon>Lithohypha</taxon>
    </lineage>
</organism>
<dbReference type="SUPFAM" id="SSF48264">
    <property type="entry name" value="Cytochrome P450"/>
    <property type="match status" value="1"/>
</dbReference>
<evidence type="ECO:0000256" key="7">
    <source>
        <dbReference type="SAM" id="Phobius"/>
    </source>
</evidence>
<sequence>MLGILYYPLLIGGIYFLYHLFRYITNIVVARKIGFPTVHFPLFPQNHVVWVIMGPLGRLSYKRYLPTWLYNRVALLIYGLEFFQKDQPFTEYVVPQVQANPKLLGKGKTYLLVTGGRLELWTWDAEIAREVTSRPGEFVQFDMASVVMNVFGDNVLTSDGANWARHRRIVAGAVTERVSPLVWNESVRQTRALLASLNGKPEQGATSQMFDMVKRVTIHVLYAAGMGNRQDFDGGKDLVDGDKVKTGMGMSYIDAVKIVNENAAGFTVLPTRFLRNYPSFLPGSKWLNDLGQAKVEFPIHTRAALAKEKQHTAETGQARNNVMSALIAASELNEGDVEKGRKGPALSDGELMGNLYIFTAAGFDTTANTIAYSLLFLARHPRWQDWLFEELDTLLPSHPAADFDYTSIFPKAHRTLAVMLETLRLFPAIIHITKMTRTPVTVTTASCGTFTLPANTTVYVNNVMLHRDPAVWRHLNMTPLERKAAADDEDGIKADEQKYRPSRWINSSGSATPVFQPPKGTYLPWSAGPRVCPGQKMAQVEFVAILATLFSKHRMEIVRKMIPVVGAPPDVQIAESDDALNRRLDALMEDSTPKLTLEMDVYNILAGEKRGLGMRWLPRR</sequence>
<keyword evidence="7" id="KW-0812">Transmembrane</keyword>
<dbReference type="AlphaFoldDB" id="A0AAN7T1X3"/>
<keyword evidence="6" id="KW-0349">Heme</keyword>
<dbReference type="EMBL" id="JAVRRJ010000002">
    <property type="protein sequence ID" value="KAK5087906.1"/>
    <property type="molecule type" value="Genomic_DNA"/>
</dbReference>
<proteinExistence type="inferred from homology"/>
<keyword evidence="9" id="KW-1185">Reference proteome</keyword>
<dbReference type="Pfam" id="PF00067">
    <property type="entry name" value="p450"/>
    <property type="match status" value="2"/>
</dbReference>
<keyword evidence="7" id="KW-1133">Transmembrane helix</keyword>
<evidence type="ECO:0000256" key="1">
    <source>
        <dbReference type="ARBA" id="ARBA00001971"/>
    </source>
</evidence>
<dbReference type="InterPro" id="IPR050121">
    <property type="entry name" value="Cytochrome_P450_monoxygenase"/>
</dbReference>
<dbReference type="InterPro" id="IPR017972">
    <property type="entry name" value="Cyt_P450_CS"/>
</dbReference>
<dbReference type="PANTHER" id="PTHR24305:SF166">
    <property type="entry name" value="CYTOCHROME P450 12A4, MITOCHONDRIAL-RELATED"/>
    <property type="match status" value="1"/>
</dbReference>
<protein>
    <recommendedName>
        <fullName evidence="10">Cytochrome P450</fullName>
    </recommendedName>
</protein>
<accession>A0AAN7T1X3</accession>
<dbReference type="Proteomes" id="UP001309876">
    <property type="component" value="Unassembled WGS sequence"/>
</dbReference>
<keyword evidence="7" id="KW-0472">Membrane</keyword>
<name>A0AAN7T1X3_9EURO</name>
<evidence type="ECO:0008006" key="10">
    <source>
        <dbReference type="Google" id="ProtNLM"/>
    </source>
</evidence>
<evidence type="ECO:0000313" key="8">
    <source>
        <dbReference type="EMBL" id="KAK5087906.1"/>
    </source>
</evidence>
<evidence type="ECO:0000256" key="2">
    <source>
        <dbReference type="ARBA" id="ARBA00010617"/>
    </source>
</evidence>
<dbReference type="CDD" id="cd11070">
    <property type="entry name" value="CYP56-like"/>
    <property type="match status" value="1"/>
</dbReference>
<keyword evidence="3 6" id="KW-0479">Metal-binding</keyword>
<reference evidence="8 9" key="1">
    <citation type="submission" date="2023-08" db="EMBL/GenBank/DDBJ databases">
        <title>Black Yeasts Isolated from many extreme environments.</title>
        <authorList>
            <person name="Coleine C."/>
            <person name="Stajich J.E."/>
            <person name="Selbmann L."/>
        </authorList>
    </citation>
    <scope>NUCLEOTIDE SEQUENCE [LARGE SCALE GENOMIC DNA]</scope>
    <source>
        <strain evidence="8 9">CCFEE 5910</strain>
    </source>
</reference>